<dbReference type="Gene3D" id="3.10.180.10">
    <property type="entry name" value="2,3-Dihydroxybiphenyl 1,2-Dioxygenase, domain 1"/>
    <property type="match status" value="1"/>
</dbReference>
<evidence type="ECO:0000313" key="2">
    <source>
        <dbReference type="Proteomes" id="UP001156641"/>
    </source>
</evidence>
<dbReference type="RefSeq" id="WP_284258944.1">
    <property type="nucleotide sequence ID" value="NZ_BSOS01000077.1"/>
</dbReference>
<gene>
    <name evidence="1" type="ORF">GCM10010909_27830</name>
</gene>
<name>A0ABQ6A8N5_9PROT</name>
<dbReference type="EMBL" id="BSOS01000077">
    <property type="protein sequence ID" value="GLR68102.1"/>
    <property type="molecule type" value="Genomic_DNA"/>
</dbReference>
<dbReference type="Proteomes" id="UP001156641">
    <property type="component" value="Unassembled WGS sequence"/>
</dbReference>
<sequence length="169" mass="18831">MFARKNAHHHQVAYVTNDITRAIALFEKNYASPGFFLFNNVATGAAKPGDPELRIALSHVNGVEIELIEPVGDTAPLFSDGLLQGLELEIRFHHIAIRIDGPIENWEAHVASINTAHHPIVYQGSLGEDLRYIYTDERSCVGHYVEHVWMSARVLEQIAAARPSFPPRG</sequence>
<dbReference type="Pfam" id="PF13669">
    <property type="entry name" value="Glyoxalase_4"/>
    <property type="match status" value="1"/>
</dbReference>
<evidence type="ECO:0000313" key="1">
    <source>
        <dbReference type="EMBL" id="GLR68102.1"/>
    </source>
</evidence>
<evidence type="ECO:0008006" key="3">
    <source>
        <dbReference type="Google" id="ProtNLM"/>
    </source>
</evidence>
<reference evidence="2" key="1">
    <citation type="journal article" date="2019" name="Int. J. Syst. Evol. Microbiol.">
        <title>The Global Catalogue of Microorganisms (GCM) 10K type strain sequencing project: providing services to taxonomists for standard genome sequencing and annotation.</title>
        <authorList>
            <consortium name="The Broad Institute Genomics Platform"/>
            <consortium name="The Broad Institute Genome Sequencing Center for Infectious Disease"/>
            <person name="Wu L."/>
            <person name="Ma J."/>
        </authorList>
    </citation>
    <scope>NUCLEOTIDE SEQUENCE [LARGE SCALE GENOMIC DNA]</scope>
    <source>
        <strain evidence="2">NBRC 112502</strain>
    </source>
</reference>
<proteinExistence type="predicted"/>
<accession>A0ABQ6A8N5</accession>
<comment type="caution">
    <text evidence="1">The sequence shown here is derived from an EMBL/GenBank/DDBJ whole genome shotgun (WGS) entry which is preliminary data.</text>
</comment>
<dbReference type="SUPFAM" id="SSF54593">
    <property type="entry name" value="Glyoxalase/Bleomycin resistance protein/Dihydroxybiphenyl dioxygenase"/>
    <property type="match status" value="1"/>
</dbReference>
<organism evidence="1 2">
    <name type="scientific">Acidocella aquatica</name>
    <dbReference type="NCBI Taxonomy" id="1922313"/>
    <lineage>
        <taxon>Bacteria</taxon>
        <taxon>Pseudomonadati</taxon>
        <taxon>Pseudomonadota</taxon>
        <taxon>Alphaproteobacteria</taxon>
        <taxon>Acetobacterales</taxon>
        <taxon>Acidocellaceae</taxon>
        <taxon>Acidocella</taxon>
    </lineage>
</organism>
<dbReference type="InterPro" id="IPR029068">
    <property type="entry name" value="Glyas_Bleomycin-R_OHBP_Dase"/>
</dbReference>
<keyword evidence="2" id="KW-1185">Reference proteome</keyword>
<protein>
    <recommendedName>
        <fullName evidence="3">VOC domain-containing protein</fullName>
    </recommendedName>
</protein>